<dbReference type="Proteomes" id="UP001497680">
    <property type="component" value="Unassembled WGS sequence"/>
</dbReference>
<organism evidence="1 2">
    <name type="scientific">Hypoxylon rubiginosum</name>
    <dbReference type="NCBI Taxonomy" id="110542"/>
    <lineage>
        <taxon>Eukaryota</taxon>
        <taxon>Fungi</taxon>
        <taxon>Dikarya</taxon>
        <taxon>Ascomycota</taxon>
        <taxon>Pezizomycotina</taxon>
        <taxon>Sordariomycetes</taxon>
        <taxon>Xylariomycetidae</taxon>
        <taxon>Xylariales</taxon>
        <taxon>Hypoxylaceae</taxon>
        <taxon>Hypoxylon</taxon>
    </lineage>
</organism>
<evidence type="ECO:0000313" key="2">
    <source>
        <dbReference type="Proteomes" id="UP001497680"/>
    </source>
</evidence>
<sequence>MGANASVPRAPSDEDDFTSSFGVELEFVIACQLEDCPVPERFASSTTSRPIRCDRSIHEADLEKLVEDSLGETINEALKGHIGDRVSTTDEVAEKEEELLHMSEYTRWVVKRDITVEVEGNSWDNAIYYLDVEITTPALYATEKSFDEIHTVTSALLKKWWIYAPVTAGLHVHYGRGTGFIPFHHLRNIGTFLFCADPILSQMYTKRRRDDEGALLWSPSNRIYSNIGHGMTAEQARTVYERRGTQLVGDEGEIFDAFNKDTFHQEILPEEKNPLKKGRAFPTVFRRGELPGYVINQDSFSRTFNSYLRRHPEGRARGARDTEPIALPVGAMELLFSKNCPTVSILHQNAQFGRAAYNFEEYGVGYKTRVQATNGDKRTIEFRQPQGTVDPDEVLAHVKILVTVADYACKMSNNEMFKWIIDLTQAEIQPHWYDVVDFLFDLGLVKEAFIIERYHARAQGIEISDVVREMYEAAANYPPLNAPRTGRLKSIQDYAESVFGLAEDVWDKVKQVPGMMAAMLKVLDPEQNQAFHDHYINTLIDLSNVLFIATTNSLDTIPSPLLDRMDTILEK</sequence>
<keyword evidence="2" id="KW-1185">Reference proteome</keyword>
<accession>A0ACC0CLL2</accession>
<reference evidence="1 2" key="1">
    <citation type="journal article" date="2022" name="New Phytol.">
        <title>Ecological generalism drives hyperdiversity of secondary metabolite gene clusters in xylarialean endophytes.</title>
        <authorList>
            <person name="Franco M.E.E."/>
            <person name="Wisecaver J.H."/>
            <person name="Arnold A.E."/>
            <person name="Ju Y.M."/>
            <person name="Slot J.C."/>
            <person name="Ahrendt S."/>
            <person name="Moore L.P."/>
            <person name="Eastman K.E."/>
            <person name="Scott K."/>
            <person name="Konkel Z."/>
            <person name="Mondo S.J."/>
            <person name="Kuo A."/>
            <person name="Hayes R.D."/>
            <person name="Haridas S."/>
            <person name="Andreopoulos B."/>
            <person name="Riley R."/>
            <person name="LaButti K."/>
            <person name="Pangilinan J."/>
            <person name="Lipzen A."/>
            <person name="Amirebrahimi M."/>
            <person name="Yan J."/>
            <person name="Adam C."/>
            <person name="Keymanesh K."/>
            <person name="Ng V."/>
            <person name="Louie K."/>
            <person name="Northen T."/>
            <person name="Drula E."/>
            <person name="Henrissat B."/>
            <person name="Hsieh H.M."/>
            <person name="Youens-Clark K."/>
            <person name="Lutzoni F."/>
            <person name="Miadlikowska J."/>
            <person name="Eastwood D.C."/>
            <person name="Hamelin R.C."/>
            <person name="Grigoriev I.V."/>
            <person name="U'Ren J.M."/>
        </authorList>
    </citation>
    <scope>NUCLEOTIDE SEQUENCE [LARGE SCALE GENOMIC DNA]</scope>
    <source>
        <strain evidence="1 2">ER1909</strain>
    </source>
</reference>
<proteinExistence type="predicted"/>
<gene>
    <name evidence="1" type="ORF">F4821DRAFT_275101</name>
</gene>
<evidence type="ECO:0000313" key="1">
    <source>
        <dbReference type="EMBL" id="KAI6081324.1"/>
    </source>
</evidence>
<protein>
    <submittedName>
        <fullName evidence="1">Uncharacterized protein</fullName>
    </submittedName>
</protein>
<dbReference type="EMBL" id="MU394399">
    <property type="protein sequence ID" value="KAI6081324.1"/>
    <property type="molecule type" value="Genomic_DNA"/>
</dbReference>
<name>A0ACC0CLL2_9PEZI</name>
<comment type="caution">
    <text evidence="1">The sequence shown here is derived from an EMBL/GenBank/DDBJ whole genome shotgun (WGS) entry which is preliminary data.</text>
</comment>